<dbReference type="GO" id="GO:0003887">
    <property type="term" value="F:DNA-directed DNA polymerase activity"/>
    <property type="evidence" value="ECO:0007669"/>
    <property type="project" value="UniProtKB-KW"/>
</dbReference>
<gene>
    <name evidence="12" type="primary">79</name>
    <name evidence="12" type="ORF">SEA_EASTWEST_79</name>
</gene>
<comment type="subcellular location">
    <subcellularLocation>
        <location evidence="1">Cytoplasm</location>
    </subcellularLocation>
</comment>
<feature type="domain" description="DNA polymerase III beta sliding clamp N-terminal" evidence="9">
    <location>
        <begin position="24"/>
        <end position="141"/>
    </location>
</feature>
<dbReference type="Gene3D" id="3.10.150.10">
    <property type="entry name" value="DNA Polymerase III, subunit A, domain 2"/>
    <property type="match status" value="3"/>
</dbReference>
<dbReference type="InterPro" id="IPR022634">
    <property type="entry name" value="DNA_polIII_beta_N"/>
</dbReference>
<evidence type="ECO:0000256" key="3">
    <source>
        <dbReference type="ARBA" id="ARBA00022490"/>
    </source>
</evidence>
<keyword evidence="13" id="KW-1185">Reference proteome</keyword>
<name>A0AAE8YP50_9CAUD</name>
<dbReference type="InterPro" id="IPR001001">
    <property type="entry name" value="DNA_polIII_beta"/>
</dbReference>
<evidence type="ECO:0000313" key="12">
    <source>
        <dbReference type="EMBL" id="UGL61962.1"/>
    </source>
</evidence>
<keyword evidence="7" id="KW-0239">DNA-directed DNA polymerase</keyword>
<proteinExistence type="inferred from homology"/>
<dbReference type="GO" id="GO:0008408">
    <property type="term" value="F:3'-5' exonuclease activity"/>
    <property type="evidence" value="ECO:0007669"/>
    <property type="project" value="InterPro"/>
</dbReference>
<keyword evidence="6" id="KW-0235">DNA replication</keyword>
<evidence type="ECO:0000313" key="13">
    <source>
        <dbReference type="Proteomes" id="UP000827897"/>
    </source>
</evidence>
<evidence type="ECO:0000256" key="6">
    <source>
        <dbReference type="ARBA" id="ARBA00022705"/>
    </source>
</evidence>
<dbReference type="Pfam" id="PF00712">
    <property type="entry name" value="DNA_pol3_beta"/>
    <property type="match status" value="1"/>
</dbReference>
<dbReference type="InterPro" id="IPR046938">
    <property type="entry name" value="DNA_clamp_sf"/>
</dbReference>
<organism evidence="12 13">
    <name type="scientific">Arthrobacter phage EastWest</name>
    <dbReference type="NCBI Taxonomy" id="2894292"/>
    <lineage>
        <taxon>Viruses</taxon>
        <taxon>Duplodnaviria</taxon>
        <taxon>Heunggongvirae</taxon>
        <taxon>Uroviricota</taxon>
        <taxon>Caudoviricetes</taxon>
        <taxon>Berryhillviridae</taxon>
        <taxon>Eastwestvirus</taxon>
        <taxon>Eastwestvirus eastwest</taxon>
    </lineage>
</organism>
<evidence type="ECO:0000256" key="8">
    <source>
        <dbReference type="ARBA" id="ARBA00023125"/>
    </source>
</evidence>
<reference evidence="12" key="1">
    <citation type="submission" date="2021-10" db="EMBL/GenBank/DDBJ databases">
        <authorList>
            <person name="Valenzuela N."/>
            <person name="Pablo J."/>
            <person name="Strother B."/>
            <person name="Cravalho Y."/>
            <person name="Barto Z."/>
            <person name="Kane C."/>
            <person name="Chong R.A."/>
            <person name="Kawasaki K."/>
            <person name="Cruz S."/>
            <person name="Porter M.L."/>
            <person name="Pearce R."/>
            <person name="Hohenstein G."/>
            <person name="Li K."/>
            <person name="Kaniho J."/>
            <person name="Sadones M."/>
            <person name="Hamlin F."/>
            <person name="Daniels M."/>
            <person name="McKee K."/>
            <person name="Reed F."/>
            <person name="Donachie S."/>
            <person name="Bollivar D.W."/>
            <person name="Garlena R.A."/>
            <person name="Russell D.A."/>
            <person name="Jacobs-Sera D."/>
            <person name="Hatfull G.F."/>
        </authorList>
    </citation>
    <scope>NUCLEOTIDE SEQUENCE</scope>
</reference>
<keyword evidence="8" id="KW-0238">DNA-binding</keyword>
<feature type="domain" description="DNA polymerase III beta sliding clamp C-terminal" evidence="11">
    <location>
        <begin position="307"/>
        <end position="407"/>
    </location>
</feature>
<keyword evidence="5" id="KW-0548">Nucleotidyltransferase</keyword>
<protein>
    <submittedName>
        <fullName evidence="12">DNA polymerase III sliding clamp beta</fullName>
    </submittedName>
</protein>
<evidence type="ECO:0000256" key="4">
    <source>
        <dbReference type="ARBA" id="ARBA00022679"/>
    </source>
</evidence>
<evidence type="ECO:0000259" key="10">
    <source>
        <dbReference type="Pfam" id="PF02767"/>
    </source>
</evidence>
<dbReference type="SMART" id="SM00480">
    <property type="entry name" value="POL3Bc"/>
    <property type="match status" value="1"/>
</dbReference>
<evidence type="ECO:0000256" key="5">
    <source>
        <dbReference type="ARBA" id="ARBA00022695"/>
    </source>
</evidence>
<comment type="similarity">
    <text evidence="2">Belongs to the beta sliding clamp family.</text>
</comment>
<feature type="domain" description="DNA polymerase III beta sliding clamp central" evidence="10">
    <location>
        <begin position="153"/>
        <end position="274"/>
    </location>
</feature>
<dbReference type="GO" id="GO:0006271">
    <property type="term" value="P:DNA strand elongation involved in DNA replication"/>
    <property type="evidence" value="ECO:0007669"/>
    <property type="project" value="TreeGrafter"/>
</dbReference>
<dbReference type="PANTHER" id="PTHR30478:SF0">
    <property type="entry name" value="BETA SLIDING CLAMP"/>
    <property type="match status" value="1"/>
</dbReference>
<accession>A0AAE8YP50</accession>
<dbReference type="Pfam" id="PF02768">
    <property type="entry name" value="DNA_pol3_beta_3"/>
    <property type="match status" value="1"/>
</dbReference>
<dbReference type="EMBL" id="OK999980">
    <property type="protein sequence ID" value="UGL61962.1"/>
    <property type="molecule type" value="Genomic_DNA"/>
</dbReference>
<evidence type="ECO:0000256" key="1">
    <source>
        <dbReference type="ARBA" id="ARBA00004496"/>
    </source>
</evidence>
<keyword evidence="3" id="KW-0963">Cytoplasm</keyword>
<dbReference type="Proteomes" id="UP000827897">
    <property type="component" value="Segment"/>
</dbReference>
<dbReference type="SUPFAM" id="SSF55979">
    <property type="entry name" value="DNA clamp"/>
    <property type="match status" value="3"/>
</dbReference>
<dbReference type="Pfam" id="PF02767">
    <property type="entry name" value="DNA_pol3_beta_2"/>
    <property type="match status" value="1"/>
</dbReference>
<keyword evidence="4" id="KW-0808">Transferase</keyword>
<dbReference type="PANTHER" id="PTHR30478">
    <property type="entry name" value="DNA POLYMERASE III SUBUNIT BETA"/>
    <property type="match status" value="1"/>
</dbReference>
<sequence length="411" mass="44993">MTTTATEAKADAVTKHAVSASAKAWLDAIAVAKLALSRKAPLPILHCALISVSGEQLTLTTNNYETSIVAHVDGSTTSGDFEALIPLSFLETTIKTTANKLRDSRVTIEVMSFLDQELTIVACEGFRIPSPVIAPVDEYPRFTHPTGPSTFDIPADVLKQTIKRTAVASSKDRTLPILTALHFTADKAGQRMLVESTDRYRLAQSNESAAVHDDASFLLDGELMIKLLPKIKQKRAVSVVVSKDGDDKFHAGVSVKLIFENFSISIVSIAGDYPKLAALFSHKYEHNFVASRAELVRSATVALNLSQRNTPVTFELLGTRLHLKPNLESFDKIAQGMIAVPDVAIEPSTKDRIDFAVNPVYLLDALKTIDEESVMISFNETHKPFIFSGATQGWESTSNFRYLLMPVRFPS</sequence>
<dbReference type="CDD" id="cd00140">
    <property type="entry name" value="beta_clamp"/>
    <property type="match status" value="1"/>
</dbReference>
<evidence type="ECO:0000259" key="9">
    <source>
        <dbReference type="Pfam" id="PF00712"/>
    </source>
</evidence>
<dbReference type="GO" id="GO:0003677">
    <property type="term" value="F:DNA binding"/>
    <property type="evidence" value="ECO:0007669"/>
    <property type="project" value="UniProtKB-KW"/>
</dbReference>
<evidence type="ECO:0000256" key="7">
    <source>
        <dbReference type="ARBA" id="ARBA00022932"/>
    </source>
</evidence>
<dbReference type="GO" id="GO:0009360">
    <property type="term" value="C:DNA polymerase III complex"/>
    <property type="evidence" value="ECO:0007669"/>
    <property type="project" value="InterPro"/>
</dbReference>
<dbReference type="InterPro" id="IPR022635">
    <property type="entry name" value="DNA_polIII_beta_C"/>
</dbReference>
<evidence type="ECO:0000259" key="11">
    <source>
        <dbReference type="Pfam" id="PF02768"/>
    </source>
</evidence>
<dbReference type="InterPro" id="IPR022637">
    <property type="entry name" value="DNA_polIII_beta_cen"/>
</dbReference>
<evidence type="ECO:0000256" key="2">
    <source>
        <dbReference type="ARBA" id="ARBA00010752"/>
    </source>
</evidence>